<evidence type="ECO:0000313" key="6">
    <source>
        <dbReference type="Proteomes" id="UP000663193"/>
    </source>
</evidence>
<dbReference type="EMBL" id="CP069028">
    <property type="protein sequence ID" value="QRC95931.1"/>
    <property type="molecule type" value="Genomic_DNA"/>
</dbReference>
<protein>
    <recommendedName>
        <fullName evidence="7">Carrier domain-containing protein</fullName>
    </recommendedName>
</protein>
<organism evidence="5 6">
    <name type="scientific">Phaeosphaeria nodorum (strain SN15 / ATCC MYA-4574 / FGSC 10173)</name>
    <name type="common">Glume blotch fungus</name>
    <name type="synonym">Parastagonospora nodorum</name>
    <dbReference type="NCBI Taxonomy" id="321614"/>
    <lineage>
        <taxon>Eukaryota</taxon>
        <taxon>Fungi</taxon>
        <taxon>Dikarya</taxon>
        <taxon>Ascomycota</taxon>
        <taxon>Pezizomycotina</taxon>
        <taxon>Dothideomycetes</taxon>
        <taxon>Pleosporomycetidae</taxon>
        <taxon>Pleosporales</taxon>
        <taxon>Pleosporineae</taxon>
        <taxon>Phaeosphaeriaceae</taxon>
        <taxon>Parastagonospora</taxon>
    </lineage>
</organism>
<evidence type="ECO:0008006" key="7">
    <source>
        <dbReference type="Google" id="ProtNLM"/>
    </source>
</evidence>
<keyword evidence="2" id="KW-0597">Phosphoprotein</keyword>
<evidence type="ECO:0000259" key="4">
    <source>
        <dbReference type="Pfam" id="PF07993"/>
    </source>
</evidence>
<evidence type="ECO:0000313" key="5">
    <source>
        <dbReference type="EMBL" id="QRC95931.1"/>
    </source>
</evidence>
<accession>A0A7U2EZV1</accession>
<dbReference type="InterPro" id="IPR013120">
    <property type="entry name" value="FAR_NAD-bd"/>
</dbReference>
<dbReference type="PANTHER" id="PTHR44845:SF1">
    <property type="entry name" value="L-2-AMINOADIPATE REDUCTASE"/>
    <property type="match status" value="1"/>
</dbReference>
<dbReference type="SUPFAM" id="SSF51735">
    <property type="entry name" value="NAD(P)-binding Rossmann-fold domains"/>
    <property type="match status" value="1"/>
</dbReference>
<keyword evidence="1" id="KW-0596">Phosphopantetheine</keyword>
<sequence>MSTFLSPGLSLDRDSASGIRTLPELVEFHVKHNPQHRFCIQAEKPLIENGAYQLTPVSYERLQQAILRCQAWLRHNAPNIHASFLDDHGIVKRCASVAVLMESHTGLAVFILTLMGMGVPVVLLSTRLSPVAISHLMRTTRAQHALVSQRLQPLIVEARSIRNSELDKECSPEVYIAPGYEIFLDKVPVTYDGKIAHPNHFISESDCQALILHSSGTSGLPKPVYCSHKSFLGFAICHSFSSEIEAHNLTVSTSPFFHGFGLVPMCMSLGIGKTMCLTPPFSIPTGTSVAALLEESGAKALLAVPSIIEEIALLPGDRGVRILQNLDFVAFGGGMPKDSVGKRLQVAGVRLINHYGATETGPLSPFFVPTESYDWHYIKLRPDTFAPLEVQLDPVDAHDCTFKMSMRPFGWTERFELQDVLVRKPGSHEEDMEFSIQGRNDDLICLATGEKVRPTILESLLRQHHGVKAATAFGDGRFELGVIVETIEPLEASRIEAFKASIWPLIEEAGHSMDAHARISSQAAVLVFPPGLLPRSDKGTILRLEVAKTFSEEIDQVYRELESNVTAPPLDYLSPETTIRSLIEDNIKLGSNFNSWTDEDDLFELGMDSLQAVKLRRLLIASLKATNADSNDVLKPGDILGDFVYRHASVAKLVEAMTSNRTVVNDASDPRWLEELVEEYCVRDSVRLQKATVAITGATGSLGSHFLNVLLHDPSVDRVICLNRRTGDDAVTRQKKALASRGIAVSDELFTKVEVLEISSATENLGLSAMQYESLAREITHIVHIAWPMNFKMTLPSFNGTFRTLQNLIQLACDAHSQAPRKRPKVLFVSSISTVGNYPAIKAERIVPEVAVDDHSWTLGVGYAKAKLVCEKMIQRAAKDHPEIEAGLVRFGQIAGSSTGYWNSDEHVAALVASSLTVGKFPDLRGTLSWMRVDSCAAVLAEVMFHSLPLELVYHLENPIRQSWQDFAAVLVRRLGLPKESIVPMDNWLKLVDCGPSEGNPAQGLLDFFTNDFVKMSDGSIVLDTAITRSVSPTLRKMSQITESDIAAYVEYWRSVGLLGRM</sequence>
<keyword evidence="6" id="KW-1185">Reference proteome</keyword>
<evidence type="ECO:0000256" key="1">
    <source>
        <dbReference type="ARBA" id="ARBA00022450"/>
    </source>
</evidence>
<name>A0A7U2EZV1_PHANO</name>
<dbReference type="PANTHER" id="PTHR44845">
    <property type="entry name" value="CARRIER DOMAIN-CONTAINING PROTEIN"/>
    <property type="match status" value="1"/>
</dbReference>
<dbReference type="PROSITE" id="PS00455">
    <property type="entry name" value="AMP_BINDING"/>
    <property type="match status" value="1"/>
</dbReference>
<dbReference type="OrthoDB" id="429813at2759"/>
<feature type="domain" description="AMP-dependent synthetase/ligase" evidence="3">
    <location>
        <begin position="82"/>
        <end position="375"/>
    </location>
</feature>
<dbReference type="InterPro" id="IPR036291">
    <property type="entry name" value="NAD(P)-bd_dom_sf"/>
</dbReference>
<evidence type="ECO:0000259" key="3">
    <source>
        <dbReference type="Pfam" id="PF00501"/>
    </source>
</evidence>
<dbReference type="Proteomes" id="UP000663193">
    <property type="component" value="Chromosome 6"/>
</dbReference>
<feature type="domain" description="Thioester reductase (TE)" evidence="4">
    <location>
        <begin position="695"/>
        <end position="938"/>
    </location>
</feature>
<dbReference type="Pfam" id="PF23562">
    <property type="entry name" value="AMP-binding_C_3"/>
    <property type="match status" value="1"/>
</dbReference>
<dbReference type="InterPro" id="IPR020845">
    <property type="entry name" value="AMP-binding_CS"/>
</dbReference>
<dbReference type="AlphaFoldDB" id="A0A7U2EZV1"/>
<evidence type="ECO:0000256" key="2">
    <source>
        <dbReference type="ARBA" id="ARBA00022553"/>
    </source>
</evidence>
<gene>
    <name evidence="5" type="ORF">JI435_055680</name>
</gene>
<dbReference type="InterPro" id="IPR042099">
    <property type="entry name" value="ANL_N_sf"/>
</dbReference>
<reference evidence="6" key="1">
    <citation type="journal article" date="2021" name="BMC Genomics">
        <title>Chromosome-level genome assembly and manually-curated proteome of model necrotroph Parastagonospora nodorum Sn15 reveals a genome-wide trove of candidate effector homologs, and redundancy of virulence-related functions within an accessory chromosome.</title>
        <authorList>
            <person name="Bertazzoni S."/>
            <person name="Jones D.A.B."/>
            <person name="Phan H.T."/>
            <person name="Tan K.-C."/>
            <person name="Hane J.K."/>
        </authorList>
    </citation>
    <scope>NUCLEOTIDE SEQUENCE [LARGE SCALE GENOMIC DNA]</scope>
    <source>
        <strain evidence="6">SN15 / ATCC MYA-4574 / FGSC 10173)</strain>
    </source>
</reference>
<dbReference type="InterPro" id="IPR000873">
    <property type="entry name" value="AMP-dep_synth/lig_dom"/>
</dbReference>
<dbReference type="Pfam" id="PF00501">
    <property type="entry name" value="AMP-binding"/>
    <property type="match status" value="1"/>
</dbReference>
<dbReference type="SUPFAM" id="SSF56801">
    <property type="entry name" value="Acetyl-CoA synthetase-like"/>
    <property type="match status" value="1"/>
</dbReference>
<dbReference type="InterPro" id="IPR006162">
    <property type="entry name" value="Ppantetheine_attach_site"/>
</dbReference>
<dbReference type="Pfam" id="PF07993">
    <property type="entry name" value="NAD_binding_4"/>
    <property type="match status" value="1"/>
</dbReference>
<dbReference type="PROSITE" id="PS00012">
    <property type="entry name" value="PHOSPHOPANTETHEINE"/>
    <property type="match status" value="1"/>
</dbReference>
<proteinExistence type="predicted"/>
<dbReference type="VEuPathDB" id="FungiDB:JI435_055680"/>
<dbReference type="Gene3D" id="3.40.50.12780">
    <property type="entry name" value="N-terminal domain of ligase-like"/>
    <property type="match status" value="1"/>
</dbReference>
<dbReference type="Gene3D" id="3.40.50.720">
    <property type="entry name" value="NAD(P)-binding Rossmann-like Domain"/>
    <property type="match status" value="1"/>
</dbReference>